<dbReference type="Pfam" id="PF00440">
    <property type="entry name" value="TetR_N"/>
    <property type="match status" value="1"/>
</dbReference>
<protein>
    <submittedName>
        <fullName evidence="6">TetR/AcrR family transcriptional regulator</fullName>
    </submittedName>
</protein>
<evidence type="ECO:0000256" key="3">
    <source>
        <dbReference type="ARBA" id="ARBA00023163"/>
    </source>
</evidence>
<sequence length="186" mass="20350">MSRPPAAREAVLDAFEHLIASEGERAATIEATAREAGVSKGGLLYHFGTRQALIEGLIERLHRLIEEDVARIDTAPDGPISYFVRSSVQIETPLDRSFIAVVRLAQGGDREAGRAIDEVRQRWLDVLGEYVDDPSLAIAIALIGDGLYYHAATRAEAVDRPVSTGDFTPKQMDELVALLERLAARD</sequence>
<keyword evidence="7" id="KW-1185">Reference proteome</keyword>
<organism evidence="6 7">
    <name type="scientific">Agromyces soli</name>
    <dbReference type="NCBI Taxonomy" id="659012"/>
    <lineage>
        <taxon>Bacteria</taxon>
        <taxon>Bacillati</taxon>
        <taxon>Actinomycetota</taxon>
        <taxon>Actinomycetes</taxon>
        <taxon>Micrococcales</taxon>
        <taxon>Microbacteriaceae</taxon>
        <taxon>Agromyces</taxon>
    </lineage>
</organism>
<evidence type="ECO:0000256" key="4">
    <source>
        <dbReference type="PROSITE-ProRule" id="PRU00335"/>
    </source>
</evidence>
<evidence type="ECO:0000313" key="6">
    <source>
        <dbReference type="EMBL" id="UOE25110.1"/>
    </source>
</evidence>
<evidence type="ECO:0000256" key="2">
    <source>
        <dbReference type="ARBA" id="ARBA00023125"/>
    </source>
</evidence>
<name>A0ABY4AW72_9MICO</name>
<dbReference type="Proteomes" id="UP000831304">
    <property type="component" value="Chromosome"/>
</dbReference>
<keyword evidence="1" id="KW-0805">Transcription regulation</keyword>
<dbReference type="InterPro" id="IPR009057">
    <property type="entry name" value="Homeodomain-like_sf"/>
</dbReference>
<reference evidence="6 7" key="1">
    <citation type="submission" date="2022-03" db="EMBL/GenBank/DDBJ databases">
        <title>Agromyces sp. isolated from the gut of P. brevitarsis seulensis larvae.</title>
        <authorList>
            <person name="Won M."/>
            <person name="Kwon S.-W."/>
        </authorList>
    </citation>
    <scope>NUCLEOTIDE SEQUENCE [LARGE SCALE GENOMIC DNA]</scope>
    <source>
        <strain evidence="6 7">KACC 16215</strain>
    </source>
</reference>
<dbReference type="RefSeq" id="WP_243568018.1">
    <property type="nucleotide sequence ID" value="NZ_BAAARD010000008.1"/>
</dbReference>
<dbReference type="SUPFAM" id="SSF46689">
    <property type="entry name" value="Homeodomain-like"/>
    <property type="match status" value="1"/>
</dbReference>
<evidence type="ECO:0000313" key="7">
    <source>
        <dbReference type="Proteomes" id="UP000831304"/>
    </source>
</evidence>
<evidence type="ECO:0000256" key="1">
    <source>
        <dbReference type="ARBA" id="ARBA00023015"/>
    </source>
</evidence>
<gene>
    <name evidence="6" type="ORF">MTP13_12205</name>
</gene>
<feature type="DNA-binding region" description="H-T-H motif" evidence="4">
    <location>
        <begin position="28"/>
        <end position="47"/>
    </location>
</feature>
<dbReference type="PRINTS" id="PR00455">
    <property type="entry name" value="HTHTETR"/>
</dbReference>
<dbReference type="PANTHER" id="PTHR30055">
    <property type="entry name" value="HTH-TYPE TRANSCRIPTIONAL REGULATOR RUTR"/>
    <property type="match status" value="1"/>
</dbReference>
<dbReference type="EMBL" id="CP094533">
    <property type="protein sequence ID" value="UOE25110.1"/>
    <property type="molecule type" value="Genomic_DNA"/>
</dbReference>
<proteinExistence type="predicted"/>
<dbReference type="InterPro" id="IPR001647">
    <property type="entry name" value="HTH_TetR"/>
</dbReference>
<dbReference type="Gene3D" id="1.10.357.10">
    <property type="entry name" value="Tetracycline Repressor, domain 2"/>
    <property type="match status" value="1"/>
</dbReference>
<dbReference type="PROSITE" id="PS50977">
    <property type="entry name" value="HTH_TETR_2"/>
    <property type="match status" value="1"/>
</dbReference>
<keyword evidence="3" id="KW-0804">Transcription</keyword>
<evidence type="ECO:0000259" key="5">
    <source>
        <dbReference type="PROSITE" id="PS50977"/>
    </source>
</evidence>
<dbReference type="InterPro" id="IPR050109">
    <property type="entry name" value="HTH-type_TetR-like_transc_reg"/>
</dbReference>
<accession>A0ABY4AW72</accession>
<dbReference type="PANTHER" id="PTHR30055:SF234">
    <property type="entry name" value="HTH-TYPE TRANSCRIPTIONAL REGULATOR BETI"/>
    <property type="match status" value="1"/>
</dbReference>
<feature type="domain" description="HTH tetR-type" evidence="5">
    <location>
        <begin position="5"/>
        <end position="65"/>
    </location>
</feature>
<keyword evidence="2 4" id="KW-0238">DNA-binding</keyword>